<sequence length="226" mass="25778">MTDEDRSPKFFALHVETSSKFIGGSDLILAIILAANAISCLLYGTAWLNLAIGILTLSAAILALVSLYFGFDKKESIYLIIPIIFQTITICWCIILVLAGIFSVTSGHLWPLQSIIGIKPPEIKVSKDIRDDNYISPDDTNPETNRAIVWGQVAIFSALLLFVFKLWAFVVLKMVYRYYLQYDIYDQYTYGDSKYAKISQKDFHDDNEEFCDDDYPYDPDFEDEQL</sequence>
<reference evidence="2" key="1">
    <citation type="submission" date="2022-11" db="UniProtKB">
        <authorList>
            <consortium name="WormBaseParasite"/>
        </authorList>
    </citation>
    <scope>IDENTIFICATION</scope>
</reference>
<name>A0AC35F2B6_9BILA</name>
<proteinExistence type="predicted"/>
<protein>
    <submittedName>
        <fullName evidence="2">Uncharacterized protein</fullName>
    </submittedName>
</protein>
<dbReference type="Proteomes" id="UP000887580">
    <property type="component" value="Unplaced"/>
</dbReference>
<dbReference type="WBParaSite" id="PS1159_v2.g13098.t1">
    <property type="protein sequence ID" value="PS1159_v2.g13098.t1"/>
    <property type="gene ID" value="PS1159_v2.g13098"/>
</dbReference>
<evidence type="ECO:0000313" key="1">
    <source>
        <dbReference type="Proteomes" id="UP000887580"/>
    </source>
</evidence>
<evidence type="ECO:0000313" key="2">
    <source>
        <dbReference type="WBParaSite" id="PS1159_v2.g13098.t1"/>
    </source>
</evidence>
<accession>A0AC35F2B6</accession>
<organism evidence="1 2">
    <name type="scientific">Panagrolaimus sp. PS1159</name>
    <dbReference type="NCBI Taxonomy" id="55785"/>
    <lineage>
        <taxon>Eukaryota</taxon>
        <taxon>Metazoa</taxon>
        <taxon>Ecdysozoa</taxon>
        <taxon>Nematoda</taxon>
        <taxon>Chromadorea</taxon>
        <taxon>Rhabditida</taxon>
        <taxon>Tylenchina</taxon>
        <taxon>Panagrolaimomorpha</taxon>
        <taxon>Panagrolaimoidea</taxon>
        <taxon>Panagrolaimidae</taxon>
        <taxon>Panagrolaimus</taxon>
    </lineage>
</organism>